<keyword evidence="3" id="KW-1185">Reference proteome</keyword>
<name>A0ABQ7GHH4_DUNSA</name>
<feature type="region of interest" description="Disordered" evidence="1">
    <location>
        <begin position="260"/>
        <end position="296"/>
    </location>
</feature>
<dbReference type="Proteomes" id="UP000815325">
    <property type="component" value="Unassembled WGS sequence"/>
</dbReference>
<comment type="caution">
    <text evidence="2">The sequence shown here is derived from an EMBL/GenBank/DDBJ whole genome shotgun (WGS) entry which is preliminary data.</text>
</comment>
<gene>
    <name evidence="2" type="ORF">DUNSADRAFT_9471</name>
</gene>
<evidence type="ECO:0000256" key="1">
    <source>
        <dbReference type="SAM" id="MobiDB-lite"/>
    </source>
</evidence>
<dbReference type="EMBL" id="MU069779">
    <property type="protein sequence ID" value="KAF5834032.1"/>
    <property type="molecule type" value="Genomic_DNA"/>
</dbReference>
<protein>
    <submittedName>
        <fullName evidence="2">Uncharacterized protein</fullName>
    </submittedName>
</protein>
<feature type="compositionally biased region" description="Gly residues" evidence="1">
    <location>
        <begin position="275"/>
        <end position="285"/>
    </location>
</feature>
<organism evidence="2 3">
    <name type="scientific">Dunaliella salina</name>
    <name type="common">Green alga</name>
    <name type="synonym">Protococcus salinus</name>
    <dbReference type="NCBI Taxonomy" id="3046"/>
    <lineage>
        <taxon>Eukaryota</taxon>
        <taxon>Viridiplantae</taxon>
        <taxon>Chlorophyta</taxon>
        <taxon>core chlorophytes</taxon>
        <taxon>Chlorophyceae</taxon>
        <taxon>CS clade</taxon>
        <taxon>Chlamydomonadales</taxon>
        <taxon>Dunaliellaceae</taxon>
        <taxon>Dunaliella</taxon>
    </lineage>
</organism>
<proteinExistence type="predicted"/>
<feature type="non-terminal residue" evidence="2">
    <location>
        <position position="1"/>
    </location>
</feature>
<feature type="region of interest" description="Disordered" evidence="1">
    <location>
        <begin position="356"/>
        <end position="382"/>
    </location>
</feature>
<evidence type="ECO:0000313" key="3">
    <source>
        <dbReference type="Proteomes" id="UP000815325"/>
    </source>
</evidence>
<reference evidence="2" key="1">
    <citation type="submission" date="2017-08" db="EMBL/GenBank/DDBJ databases">
        <authorList>
            <person name="Polle J.E."/>
            <person name="Barry K."/>
            <person name="Cushman J."/>
            <person name="Schmutz J."/>
            <person name="Tran D."/>
            <person name="Hathwaick L.T."/>
            <person name="Yim W.C."/>
            <person name="Jenkins J."/>
            <person name="Mckie-Krisberg Z.M."/>
            <person name="Prochnik S."/>
            <person name="Lindquist E."/>
            <person name="Dockter R.B."/>
            <person name="Adam C."/>
            <person name="Molina H."/>
            <person name="Bunkerborg J."/>
            <person name="Jin E."/>
            <person name="Buchheim M."/>
            <person name="Magnuson J."/>
        </authorList>
    </citation>
    <scope>NUCLEOTIDE SEQUENCE</scope>
    <source>
        <strain evidence="2">CCAP 19/18</strain>
    </source>
</reference>
<accession>A0ABQ7GHH4</accession>
<feature type="region of interest" description="Disordered" evidence="1">
    <location>
        <begin position="30"/>
        <end position="76"/>
    </location>
</feature>
<evidence type="ECO:0000313" key="2">
    <source>
        <dbReference type="EMBL" id="KAF5834032.1"/>
    </source>
</evidence>
<feature type="compositionally biased region" description="Pro residues" evidence="1">
    <location>
        <begin position="364"/>
        <end position="382"/>
    </location>
</feature>
<sequence length="382" mass="40877">RPPPSRQDDKAKQHARPEVAAALAALSLRGRWGSQANRAGKPDDSTTSPGEAQQEWCRHNDSSQTSMGSESRRSCGGFASAADAADALRMPPDRQTKRTVTAQCQEWTQGGQMPQLRVRGRHLVCKHDEQEEEPWQQQAPLLAESEVPNVQQPLDAAVTRAEERTLPVQPQQQISFGEHKHGSRELLQGGEKVELCVTGMQITTLRPPDAALHTPACLSAAAAREQEEGEVLAAHGILEEVLAVQYDTWEAHVTSACSPLSGQGGVPGQLQQQGHGVGAGGGQGADKGQFASGAYGREGCPQRSALDAKDPVQSILEQAVDEALARTWGLLIPALAPLVVRRLRAREAARQRSCTLACGNDNGPSPPSEHSPRLPVNPPIDS</sequence>